<sequence>MKKLIAAFTLVIALGLGLSQSAKATDGLIQKKAGLFAEKLSTSYPEGVLIGPGSTYYSSTGSLYFAWYGDPLPAGAYYYINDYNIEYQSAGFPGSEGNAINIPMSAFGGPGTYWVGIVYWDSGVIYNYVVPVTVNLW</sequence>
<gene>
    <name evidence="2" type="ORF">VRU48_01585</name>
</gene>
<comment type="caution">
    <text evidence="2">The sequence shown here is derived from an EMBL/GenBank/DDBJ whole genome shotgun (WGS) entry which is preliminary data.</text>
</comment>
<keyword evidence="3" id="KW-1185">Reference proteome</keyword>
<keyword evidence="1" id="KW-0732">Signal</keyword>
<dbReference type="Proteomes" id="UP001336835">
    <property type="component" value="Unassembled WGS sequence"/>
</dbReference>
<feature type="signal peptide" evidence="1">
    <location>
        <begin position="1"/>
        <end position="24"/>
    </location>
</feature>
<accession>A0ABU7I2V8</accession>
<dbReference type="EMBL" id="JAZDQT010000001">
    <property type="protein sequence ID" value="MEE1943778.1"/>
    <property type="molecule type" value="Genomic_DNA"/>
</dbReference>
<feature type="chain" id="PRO_5045884119" evidence="1">
    <location>
        <begin position="25"/>
        <end position="137"/>
    </location>
</feature>
<name>A0ABU7I2V8_9SPHI</name>
<dbReference type="RefSeq" id="WP_330106178.1">
    <property type="nucleotide sequence ID" value="NZ_JAZDQT010000001.1"/>
</dbReference>
<reference evidence="2 3" key="1">
    <citation type="submission" date="2024-01" db="EMBL/GenBank/DDBJ databases">
        <title>Pedobacter sp. nov., isolated from fresh soil.</title>
        <authorList>
            <person name="Le N.T.T."/>
        </authorList>
    </citation>
    <scope>NUCLEOTIDE SEQUENCE [LARGE SCALE GENOMIC DNA]</scope>
    <source>
        <strain evidence="2 3">KR3-3</strain>
    </source>
</reference>
<evidence type="ECO:0000256" key="1">
    <source>
        <dbReference type="SAM" id="SignalP"/>
    </source>
</evidence>
<protein>
    <submittedName>
        <fullName evidence="2">Uncharacterized protein</fullName>
    </submittedName>
</protein>
<organism evidence="2 3">
    <name type="scientific">Pedobacter albus</name>
    <dbReference type="NCBI Taxonomy" id="3113905"/>
    <lineage>
        <taxon>Bacteria</taxon>
        <taxon>Pseudomonadati</taxon>
        <taxon>Bacteroidota</taxon>
        <taxon>Sphingobacteriia</taxon>
        <taxon>Sphingobacteriales</taxon>
        <taxon>Sphingobacteriaceae</taxon>
        <taxon>Pedobacter</taxon>
    </lineage>
</organism>
<evidence type="ECO:0000313" key="2">
    <source>
        <dbReference type="EMBL" id="MEE1943778.1"/>
    </source>
</evidence>
<evidence type="ECO:0000313" key="3">
    <source>
        <dbReference type="Proteomes" id="UP001336835"/>
    </source>
</evidence>
<proteinExistence type="predicted"/>